<evidence type="ECO:0000256" key="9">
    <source>
        <dbReference type="ARBA" id="ARBA00023136"/>
    </source>
</evidence>
<evidence type="ECO:0000256" key="1">
    <source>
        <dbReference type="ARBA" id="ARBA00004141"/>
    </source>
</evidence>
<dbReference type="Gene3D" id="1.20.58.390">
    <property type="entry name" value="Neurotransmitter-gated ion-channel transmembrane domain"/>
    <property type="match status" value="1"/>
</dbReference>
<feature type="transmembrane region" description="Helical" evidence="11">
    <location>
        <begin position="447"/>
        <end position="465"/>
    </location>
</feature>
<dbReference type="GO" id="GO:0005886">
    <property type="term" value="C:plasma membrane"/>
    <property type="evidence" value="ECO:0007669"/>
    <property type="project" value="UniProtKB-SubCell"/>
</dbReference>
<keyword evidence="6" id="KW-0732">Signal</keyword>
<dbReference type="Pfam" id="PF02931">
    <property type="entry name" value="Neur_chan_LBD"/>
    <property type="match status" value="1"/>
</dbReference>
<evidence type="ECO:0000259" key="13">
    <source>
        <dbReference type="Pfam" id="PF02932"/>
    </source>
</evidence>
<evidence type="ECO:0000256" key="6">
    <source>
        <dbReference type="ARBA" id="ARBA00022729"/>
    </source>
</evidence>
<keyword evidence="5 11" id="KW-0812">Transmembrane</keyword>
<dbReference type="PANTHER" id="PTHR18945">
    <property type="entry name" value="NEUROTRANSMITTER GATED ION CHANNEL"/>
    <property type="match status" value="1"/>
</dbReference>
<feature type="domain" description="Neurotransmitter-gated ion-channel ligand-binding" evidence="12">
    <location>
        <begin position="9"/>
        <end position="229"/>
    </location>
</feature>
<dbReference type="InterPro" id="IPR038050">
    <property type="entry name" value="Neuro_actylchol_rec"/>
</dbReference>
<feature type="transmembrane region" description="Helical" evidence="11">
    <location>
        <begin position="230"/>
        <end position="252"/>
    </location>
</feature>
<dbReference type="Pfam" id="PF02932">
    <property type="entry name" value="Neur_chan_memb"/>
    <property type="match status" value="1"/>
</dbReference>
<dbReference type="InterPro" id="IPR006202">
    <property type="entry name" value="Neur_chan_lig-bd"/>
</dbReference>
<comment type="subcellular location">
    <subcellularLocation>
        <location evidence="2">Cell membrane</location>
    </subcellularLocation>
    <subcellularLocation>
        <location evidence="1">Membrane</location>
        <topology evidence="1">Multi-pass membrane protein</topology>
    </subcellularLocation>
</comment>
<keyword evidence="7 11" id="KW-1133">Transmembrane helix</keyword>
<keyword evidence="8 11" id="KW-0406">Ion transport</keyword>
<keyword evidence="14" id="KW-1185">Reference proteome</keyword>
<protein>
    <submittedName>
        <fullName evidence="15">Uncharacterized protein</fullName>
    </submittedName>
</protein>
<keyword evidence="3 11" id="KW-0813">Transport</keyword>
<evidence type="ECO:0000256" key="2">
    <source>
        <dbReference type="ARBA" id="ARBA00004236"/>
    </source>
</evidence>
<keyword evidence="9 11" id="KW-0472">Membrane</keyword>
<dbReference type="Proteomes" id="UP000887566">
    <property type="component" value="Unplaced"/>
</dbReference>
<feature type="transmembrane region" description="Helical" evidence="11">
    <location>
        <begin position="295"/>
        <end position="316"/>
    </location>
</feature>
<dbReference type="AlphaFoldDB" id="A0A914WIN4"/>
<feature type="domain" description="Neurotransmitter-gated ion-channel transmembrane" evidence="13">
    <location>
        <begin position="237"/>
        <end position="384"/>
    </location>
</feature>
<evidence type="ECO:0000256" key="7">
    <source>
        <dbReference type="ARBA" id="ARBA00022989"/>
    </source>
</evidence>
<sequence length="514" mass="58193">MENNINDDQKILQQLQSGYDHRVRPPGTNTTIPGTGGPVMVSVNIMIRMLSKIDDVNMEYSMQITFREQWVDPRLAYETLSETIDISSMPEFIVLPPGENIWMPDTFFPTEKQGHRHMIDKPNVLIRIYSDGRILYSVRLSLVLSCPMFMQYYPMDVQTCSFNLISYAYTTKDIVYMWRTEGNPVQLMDGLSKSLPSFMLTNTSTDECTSQTATGTYGCLRMNLTLSRQFSYYLLQLYLPSSMLVGVSWLSFWLDHKSAPARVALGVTTLLTMSTQQAGINAKLPPVSYVKAIDVWIGACLSFIFSALLEFALVSYKDNRPKTEKSPKRPKKAFGKKLGSVLKKNGKRRKNVQDPRIMRRVSPSASPFKTGLVHCGASGTEVTATDELLCTCSSPHAQQLSLLCDKEEEVWVKEGFDEENDKSSINIDPIYPTRTCRPSRKSLDQELLPVLAVVSGAGMGVIIQRRKNVSCGRRMEDRMASMYYWYGVQVGKYPWYFLIAPLILTCILFPGIFR</sequence>
<evidence type="ECO:0000313" key="15">
    <source>
        <dbReference type="WBParaSite" id="PSAMB.scaffold4365size14887.g24145.t1"/>
    </source>
</evidence>
<accession>A0A914WIN4</accession>
<dbReference type="GO" id="GO:0005230">
    <property type="term" value="F:extracellular ligand-gated monoatomic ion channel activity"/>
    <property type="evidence" value="ECO:0007669"/>
    <property type="project" value="InterPro"/>
</dbReference>
<dbReference type="PROSITE" id="PS00236">
    <property type="entry name" value="NEUROTR_ION_CHANNEL"/>
    <property type="match status" value="1"/>
</dbReference>
<comment type="similarity">
    <text evidence="11">Belongs to the ligand-gated ion channel (TC 1.A.9) family.</text>
</comment>
<dbReference type="PRINTS" id="PR00253">
    <property type="entry name" value="GABAARECEPTR"/>
</dbReference>
<evidence type="ECO:0000313" key="14">
    <source>
        <dbReference type="Proteomes" id="UP000887566"/>
    </source>
</evidence>
<dbReference type="InterPro" id="IPR018000">
    <property type="entry name" value="Neurotransmitter_ion_chnl_CS"/>
</dbReference>
<dbReference type="InterPro" id="IPR006028">
    <property type="entry name" value="GABAA/Glycine_rcpt"/>
</dbReference>
<evidence type="ECO:0000256" key="4">
    <source>
        <dbReference type="ARBA" id="ARBA00022475"/>
    </source>
</evidence>
<proteinExistence type="inferred from homology"/>
<dbReference type="InterPro" id="IPR006029">
    <property type="entry name" value="Neurotrans-gated_channel_TM"/>
</dbReference>
<organism evidence="14 15">
    <name type="scientific">Plectus sambesii</name>
    <dbReference type="NCBI Taxonomy" id="2011161"/>
    <lineage>
        <taxon>Eukaryota</taxon>
        <taxon>Metazoa</taxon>
        <taxon>Ecdysozoa</taxon>
        <taxon>Nematoda</taxon>
        <taxon>Chromadorea</taxon>
        <taxon>Plectida</taxon>
        <taxon>Plectina</taxon>
        <taxon>Plectoidea</taxon>
        <taxon>Plectidae</taxon>
        <taxon>Plectus</taxon>
    </lineage>
</organism>
<dbReference type="FunFam" id="2.70.170.10:FF:000038">
    <property type="entry name" value="Glutamate-gated chloride channel alpha"/>
    <property type="match status" value="1"/>
</dbReference>
<keyword evidence="10 11" id="KW-0407">Ion channel</keyword>
<dbReference type="CDD" id="cd18993">
    <property type="entry name" value="LGIC_ECD_GluCl"/>
    <property type="match status" value="1"/>
</dbReference>
<evidence type="ECO:0000256" key="11">
    <source>
        <dbReference type="RuleBase" id="RU000687"/>
    </source>
</evidence>
<dbReference type="FunFam" id="1.20.58.390:FF:000084">
    <property type="entry name" value="Glutamate-gated chloride channel subunit beta"/>
    <property type="match status" value="1"/>
</dbReference>
<dbReference type="NCBIfam" id="TIGR00860">
    <property type="entry name" value="LIC"/>
    <property type="match status" value="1"/>
</dbReference>
<dbReference type="Gene3D" id="2.70.170.10">
    <property type="entry name" value="Neurotransmitter-gated ion-channel ligand-binding domain"/>
    <property type="match status" value="1"/>
</dbReference>
<feature type="transmembrane region" description="Helical" evidence="11">
    <location>
        <begin position="493"/>
        <end position="513"/>
    </location>
</feature>
<evidence type="ECO:0000256" key="5">
    <source>
        <dbReference type="ARBA" id="ARBA00022692"/>
    </source>
</evidence>
<dbReference type="InterPro" id="IPR036734">
    <property type="entry name" value="Neur_chan_lig-bd_sf"/>
</dbReference>
<dbReference type="PRINTS" id="PR00252">
    <property type="entry name" value="NRIONCHANNEL"/>
</dbReference>
<evidence type="ECO:0000259" key="12">
    <source>
        <dbReference type="Pfam" id="PF02931"/>
    </source>
</evidence>
<dbReference type="InterPro" id="IPR036719">
    <property type="entry name" value="Neuro-gated_channel_TM_sf"/>
</dbReference>
<evidence type="ECO:0000256" key="10">
    <source>
        <dbReference type="ARBA" id="ARBA00023303"/>
    </source>
</evidence>
<dbReference type="GO" id="GO:0004888">
    <property type="term" value="F:transmembrane signaling receptor activity"/>
    <property type="evidence" value="ECO:0007669"/>
    <property type="project" value="InterPro"/>
</dbReference>
<evidence type="ECO:0000256" key="3">
    <source>
        <dbReference type="ARBA" id="ARBA00022448"/>
    </source>
</evidence>
<dbReference type="WBParaSite" id="PSAMB.scaffold4365size14887.g24145.t1">
    <property type="protein sequence ID" value="PSAMB.scaffold4365size14887.g24145.t1"/>
    <property type="gene ID" value="PSAMB.scaffold4365size14887.g24145"/>
</dbReference>
<name>A0A914WIN4_9BILA</name>
<dbReference type="CDD" id="cd19062">
    <property type="entry name" value="LGIC_TM_GluCl"/>
    <property type="match status" value="1"/>
</dbReference>
<dbReference type="SUPFAM" id="SSF90112">
    <property type="entry name" value="Neurotransmitter-gated ion-channel transmembrane pore"/>
    <property type="match status" value="1"/>
</dbReference>
<reference evidence="15" key="1">
    <citation type="submission" date="2022-11" db="UniProtKB">
        <authorList>
            <consortium name="WormBaseParasite"/>
        </authorList>
    </citation>
    <scope>IDENTIFICATION</scope>
</reference>
<dbReference type="SUPFAM" id="SSF63712">
    <property type="entry name" value="Nicotinic receptor ligand binding domain-like"/>
    <property type="match status" value="1"/>
</dbReference>
<dbReference type="InterPro" id="IPR044721">
    <property type="entry name" value="GluCl_TM"/>
</dbReference>
<evidence type="ECO:0000256" key="8">
    <source>
        <dbReference type="ARBA" id="ARBA00023065"/>
    </source>
</evidence>
<dbReference type="InterPro" id="IPR006201">
    <property type="entry name" value="Neur_channel"/>
</dbReference>
<keyword evidence="4" id="KW-1003">Cell membrane</keyword>